<dbReference type="Gene3D" id="1.10.443.10">
    <property type="entry name" value="Intergrase catalytic core"/>
    <property type="match status" value="1"/>
</dbReference>
<dbReference type="KEGG" id="goq:ACH46_10935"/>
<dbReference type="EMBL" id="CP011853">
    <property type="protein sequence ID" value="ALG86248.1"/>
    <property type="molecule type" value="Genomic_DNA"/>
</dbReference>
<dbReference type="Pfam" id="PF00589">
    <property type="entry name" value="Phage_integrase"/>
    <property type="match status" value="1"/>
</dbReference>
<dbReference type="KEGG" id="goq:ACH46_19335"/>
<dbReference type="GO" id="GO:0015074">
    <property type="term" value="P:DNA integration"/>
    <property type="evidence" value="ECO:0007669"/>
    <property type="project" value="InterPro"/>
</dbReference>
<evidence type="ECO:0000256" key="2">
    <source>
        <dbReference type="ARBA" id="ARBA00023172"/>
    </source>
</evidence>
<dbReference type="PATRIC" id="fig|1136941.3.peg.2229"/>
<name>A0A0N9MUF6_9ACTN</name>
<evidence type="ECO:0000313" key="6">
    <source>
        <dbReference type="EMBL" id="ALG84913.1"/>
    </source>
</evidence>
<sequence length="383" mass="43565">MSGEHPLPGSAPLRLVSSGAELLRPEEQIWTEMLEGWKSALMARTLGASTIYGYLRVLQDFQAVSGDYPWRWMPQDVDEYVTTLNARNGGTAAKSTIRAYLMVVRGFCSFLCEPVYRWPDLCAQVFGEYPSQICFAYNLPVHVSDNEAEPERRAFSRNEVQTLFDYFDDEVERLYAKNNKAWLTTLRDSCIAKVAYGYGLRRQELLRLQIHDFGPNPHVPQYKAFGAVYVRYGKGSRGSAHKRRTVLTVPLMDWGPDVFEAWVGAEGCRQLMGHAADSPWLWPSERGDQLTLNSYATRFTGHRRRAGLPDGLSLHGFRRSYVTHLIEDGYDPLFVQQQVGHEHSSTTALYTQVSSDYRQKTLQRMIRERLASAAVPYGESNQA</sequence>
<dbReference type="Proteomes" id="UP000063789">
    <property type="component" value="Chromosome"/>
</dbReference>
<evidence type="ECO:0000313" key="8">
    <source>
        <dbReference type="Proteomes" id="UP000063789"/>
    </source>
</evidence>
<dbReference type="InterPro" id="IPR002104">
    <property type="entry name" value="Integrase_catalytic"/>
</dbReference>
<feature type="domain" description="Tyr recombinase" evidence="4">
    <location>
        <begin position="150"/>
        <end position="363"/>
    </location>
</feature>
<organism evidence="7 8">
    <name type="scientific">Gordonia phthalatica</name>
    <dbReference type="NCBI Taxonomy" id="1136941"/>
    <lineage>
        <taxon>Bacteria</taxon>
        <taxon>Bacillati</taxon>
        <taxon>Actinomycetota</taxon>
        <taxon>Actinomycetes</taxon>
        <taxon>Mycobacteriales</taxon>
        <taxon>Gordoniaceae</taxon>
        <taxon>Gordonia</taxon>
    </lineage>
</organism>
<dbReference type="PANTHER" id="PTHR30349">
    <property type="entry name" value="PHAGE INTEGRASE-RELATED"/>
    <property type="match status" value="1"/>
</dbReference>
<dbReference type="STRING" id="1136941.ACH46_10935"/>
<dbReference type="PROSITE" id="PS51898">
    <property type="entry name" value="TYR_RECOMBINASE"/>
    <property type="match status" value="1"/>
</dbReference>
<evidence type="ECO:0000256" key="3">
    <source>
        <dbReference type="PROSITE-ProRule" id="PRU01248"/>
    </source>
</evidence>
<dbReference type="OrthoDB" id="3698359at2"/>
<dbReference type="GO" id="GO:0003677">
    <property type="term" value="F:DNA binding"/>
    <property type="evidence" value="ECO:0007669"/>
    <property type="project" value="UniProtKB-UniRule"/>
</dbReference>
<evidence type="ECO:0000256" key="1">
    <source>
        <dbReference type="ARBA" id="ARBA00023125"/>
    </source>
</evidence>
<evidence type="ECO:0000259" key="4">
    <source>
        <dbReference type="PROSITE" id="PS51898"/>
    </source>
</evidence>
<gene>
    <name evidence="6" type="ORF">ACH46_10935</name>
    <name evidence="7" type="ORF">ACH46_19335</name>
</gene>
<reference evidence="8" key="1">
    <citation type="submission" date="2015-06" db="EMBL/GenBank/DDBJ databases">
        <title>Complete genome sequence and metabolic analysis of phthalate degradation pathway in Gordonia sp. QH-11.</title>
        <authorList>
            <person name="Jin D."/>
            <person name="Kong X."/>
            <person name="Bai Z."/>
        </authorList>
    </citation>
    <scope>NUCLEOTIDE SEQUENCE [LARGE SCALE GENOMIC DNA]</scope>
    <source>
        <strain evidence="8">QH-11</strain>
    </source>
</reference>
<dbReference type="PANTHER" id="PTHR30349:SF81">
    <property type="entry name" value="TYROSINE RECOMBINASE XERC"/>
    <property type="match status" value="1"/>
</dbReference>
<dbReference type="AlphaFoldDB" id="A0A0N9MUF6"/>
<dbReference type="InterPro" id="IPR013762">
    <property type="entry name" value="Integrase-like_cat_sf"/>
</dbReference>
<keyword evidence="2" id="KW-0233">DNA recombination</keyword>
<dbReference type="InterPro" id="IPR011010">
    <property type="entry name" value="DNA_brk_join_enz"/>
</dbReference>
<keyword evidence="1 3" id="KW-0238">DNA-binding</keyword>
<dbReference type="SUPFAM" id="SSF56349">
    <property type="entry name" value="DNA breaking-rejoining enzymes"/>
    <property type="match status" value="1"/>
</dbReference>
<evidence type="ECO:0000259" key="5">
    <source>
        <dbReference type="PROSITE" id="PS51900"/>
    </source>
</evidence>
<reference evidence="7 8" key="2">
    <citation type="journal article" date="2017" name="Int. J. Syst. Evol. Microbiol.">
        <title>Gordonia phthalatica sp. nov., a di-n-butyl phthalate-degrading bacterium isolated from activated sludge.</title>
        <authorList>
            <person name="Jin D."/>
            <person name="Kong X."/>
            <person name="Jia M."/>
            <person name="Yu X."/>
            <person name="Wang X."/>
            <person name="Zhuang X."/>
            <person name="Deng Y."/>
            <person name="Bai Z."/>
        </authorList>
    </citation>
    <scope>NUCLEOTIDE SEQUENCE [LARGE SCALE GENOMIC DNA]</scope>
    <source>
        <strain evidence="7 8">QH-11</strain>
    </source>
</reference>
<feature type="domain" description="Core-binding (CB)" evidence="5">
    <location>
        <begin position="28"/>
        <end position="112"/>
    </location>
</feature>
<dbReference type="InterPro" id="IPR044068">
    <property type="entry name" value="CB"/>
</dbReference>
<dbReference type="RefSeq" id="WP_062392914.1">
    <property type="nucleotide sequence ID" value="NZ_CP011853.1"/>
</dbReference>
<proteinExistence type="predicted"/>
<protein>
    <submittedName>
        <fullName evidence="7">Recombinase</fullName>
    </submittedName>
</protein>
<evidence type="ECO:0000313" key="7">
    <source>
        <dbReference type="EMBL" id="ALG86248.1"/>
    </source>
</evidence>
<dbReference type="CDD" id="cd00397">
    <property type="entry name" value="DNA_BRE_C"/>
    <property type="match status" value="1"/>
</dbReference>
<accession>A0A0N9MUF6</accession>
<dbReference type="InterPro" id="IPR050090">
    <property type="entry name" value="Tyrosine_recombinase_XerCD"/>
</dbReference>
<dbReference type="GO" id="GO:0006310">
    <property type="term" value="P:DNA recombination"/>
    <property type="evidence" value="ECO:0007669"/>
    <property type="project" value="UniProtKB-KW"/>
</dbReference>
<keyword evidence="8" id="KW-1185">Reference proteome</keyword>
<dbReference type="EMBL" id="CP011853">
    <property type="protein sequence ID" value="ALG84913.1"/>
    <property type="molecule type" value="Genomic_DNA"/>
</dbReference>
<dbReference type="PROSITE" id="PS51900">
    <property type="entry name" value="CB"/>
    <property type="match status" value="1"/>
</dbReference>